<feature type="domain" description="CAAX prenyl protease 2/Lysostaphin resistance protein A-like" evidence="2">
    <location>
        <begin position="120"/>
        <end position="206"/>
    </location>
</feature>
<keyword evidence="3" id="KW-0482">Metalloprotease</keyword>
<proteinExistence type="predicted"/>
<evidence type="ECO:0000259" key="2">
    <source>
        <dbReference type="Pfam" id="PF02517"/>
    </source>
</evidence>
<feature type="transmembrane region" description="Helical" evidence="1">
    <location>
        <begin position="141"/>
        <end position="167"/>
    </location>
</feature>
<feature type="transmembrane region" description="Helical" evidence="1">
    <location>
        <begin position="114"/>
        <end position="134"/>
    </location>
</feature>
<evidence type="ECO:0000256" key="1">
    <source>
        <dbReference type="SAM" id="Phobius"/>
    </source>
</evidence>
<keyword evidence="3" id="KW-0645">Protease</keyword>
<dbReference type="Proteomes" id="UP001225598">
    <property type="component" value="Chromosome"/>
</dbReference>
<dbReference type="EMBL" id="CP126969">
    <property type="protein sequence ID" value="WIM67090.1"/>
    <property type="molecule type" value="Genomic_DNA"/>
</dbReference>
<reference evidence="3 4" key="1">
    <citation type="submission" date="2023-05" db="EMBL/GenBank/DDBJ databases">
        <title>Corynebacterium suedekumii sp. nov. and Corynebacterium breve sp. nov. isolated from raw cow's milk.</title>
        <authorList>
            <person name="Baer M.K."/>
            <person name="Mehl L."/>
            <person name="Hellmuth R."/>
            <person name="Marke G."/>
            <person name="Lipski A."/>
        </authorList>
    </citation>
    <scope>NUCLEOTIDE SEQUENCE [LARGE SCALE GENOMIC DNA]</scope>
    <source>
        <strain evidence="3 4">R4</strain>
    </source>
</reference>
<evidence type="ECO:0000313" key="3">
    <source>
        <dbReference type="EMBL" id="WIM67090.1"/>
    </source>
</evidence>
<accession>A0ABY8VEB6</accession>
<dbReference type="GO" id="GO:0008237">
    <property type="term" value="F:metallopeptidase activity"/>
    <property type="evidence" value="ECO:0007669"/>
    <property type="project" value="UniProtKB-KW"/>
</dbReference>
<name>A0ABY8VEB6_9CORY</name>
<keyword evidence="1" id="KW-0812">Transmembrane</keyword>
<dbReference type="EC" id="3.4.-.-" evidence="3"/>
<dbReference type="PANTHER" id="PTHR36435">
    <property type="entry name" value="SLR1288 PROTEIN"/>
    <property type="match status" value="1"/>
</dbReference>
<dbReference type="InterPro" id="IPR052710">
    <property type="entry name" value="CAAX_protease"/>
</dbReference>
<keyword evidence="3" id="KW-0378">Hydrolase</keyword>
<feature type="transmembrane region" description="Helical" evidence="1">
    <location>
        <begin position="198"/>
        <end position="216"/>
    </location>
</feature>
<feature type="transmembrane region" description="Helical" evidence="1">
    <location>
        <begin position="29"/>
        <end position="49"/>
    </location>
</feature>
<gene>
    <name evidence="3" type="ORF">QP027_08120</name>
</gene>
<keyword evidence="1" id="KW-0472">Membrane</keyword>
<dbReference type="Pfam" id="PF02517">
    <property type="entry name" value="Rce1-like"/>
    <property type="match status" value="1"/>
</dbReference>
<sequence length="217" mass="23189">MATTIVVFGSALVWLLLVSEPRDWFVPVIVAAICLHALIIFTLIAVVLRREGLGLSDIGFHRPTLRLLHLTWQIPVILILLISVQGIMFVLTGIDPASYTDSPAGTSSTSPVTDMTPLTIAAAVVTVGVLVPLWEEMLFRGVIFGFLLGRGGVFTAVVASALIFALTHVAPMLFAYLFTLGIALGLLRVFHRNLWGPLLLHAGINTLVTAVSAAALA</sequence>
<protein>
    <submittedName>
        <fullName evidence="3">CPBP family intramembrane metalloprotease</fullName>
        <ecNumber evidence="3">3.4.-.-</ecNumber>
    </submittedName>
</protein>
<organism evidence="3 4">
    <name type="scientific">Corynebacterium breve</name>
    <dbReference type="NCBI Taxonomy" id="3049799"/>
    <lineage>
        <taxon>Bacteria</taxon>
        <taxon>Bacillati</taxon>
        <taxon>Actinomycetota</taxon>
        <taxon>Actinomycetes</taxon>
        <taxon>Mycobacteriales</taxon>
        <taxon>Corynebacteriaceae</taxon>
        <taxon>Corynebacterium</taxon>
    </lineage>
</organism>
<dbReference type="InterPro" id="IPR003675">
    <property type="entry name" value="Rce1/LyrA-like_dom"/>
</dbReference>
<dbReference type="RefSeq" id="WP_284823930.1">
    <property type="nucleotide sequence ID" value="NZ_CP126969.1"/>
</dbReference>
<dbReference type="PANTHER" id="PTHR36435:SF1">
    <property type="entry name" value="CAAX AMINO TERMINAL PROTEASE FAMILY PROTEIN"/>
    <property type="match status" value="1"/>
</dbReference>
<evidence type="ECO:0000313" key="4">
    <source>
        <dbReference type="Proteomes" id="UP001225598"/>
    </source>
</evidence>
<feature type="transmembrane region" description="Helical" evidence="1">
    <location>
        <begin position="173"/>
        <end position="191"/>
    </location>
</feature>
<keyword evidence="1" id="KW-1133">Transmembrane helix</keyword>
<feature type="transmembrane region" description="Helical" evidence="1">
    <location>
        <begin position="70"/>
        <end position="94"/>
    </location>
</feature>
<keyword evidence="4" id="KW-1185">Reference proteome</keyword>